<dbReference type="InterPro" id="IPR053714">
    <property type="entry name" value="Iso_Racemase_Enz_sf"/>
</dbReference>
<dbReference type="InterPro" id="IPR015942">
    <property type="entry name" value="Asp/Glu/hydantoin_racemase"/>
</dbReference>
<keyword evidence="3" id="KW-1185">Reference proteome</keyword>
<dbReference type="EMBL" id="KV745025">
    <property type="protein sequence ID" value="OCK79057.1"/>
    <property type="molecule type" value="Genomic_DNA"/>
</dbReference>
<comment type="similarity">
    <text evidence="1">Belongs to the HyuE racemase family.</text>
</comment>
<evidence type="ECO:0000256" key="1">
    <source>
        <dbReference type="ARBA" id="ARBA00038414"/>
    </source>
</evidence>
<dbReference type="Proteomes" id="UP000250266">
    <property type="component" value="Unassembled WGS sequence"/>
</dbReference>
<organism evidence="2 3">
    <name type="scientific">Lepidopterella palustris CBS 459.81</name>
    <dbReference type="NCBI Taxonomy" id="1314670"/>
    <lineage>
        <taxon>Eukaryota</taxon>
        <taxon>Fungi</taxon>
        <taxon>Dikarya</taxon>
        <taxon>Ascomycota</taxon>
        <taxon>Pezizomycotina</taxon>
        <taxon>Dothideomycetes</taxon>
        <taxon>Pleosporomycetidae</taxon>
        <taxon>Mytilinidiales</taxon>
        <taxon>Argynnaceae</taxon>
        <taxon>Lepidopterella</taxon>
    </lineage>
</organism>
<dbReference type="InterPro" id="IPR052186">
    <property type="entry name" value="Hydantoin_racemase-like"/>
</dbReference>
<name>A0A8E2E814_9PEZI</name>
<accession>A0A8E2E814</accession>
<protein>
    <submittedName>
        <fullName evidence="2">Uncharacterized protein</fullName>
    </submittedName>
</protein>
<proteinExistence type="inferred from homology"/>
<reference evidence="2 3" key="1">
    <citation type="journal article" date="2016" name="Nat. Commun.">
        <title>Ectomycorrhizal ecology is imprinted in the genome of the dominant symbiotic fungus Cenococcum geophilum.</title>
        <authorList>
            <consortium name="DOE Joint Genome Institute"/>
            <person name="Peter M."/>
            <person name="Kohler A."/>
            <person name="Ohm R.A."/>
            <person name="Kuo A."/>
            <person name="Krutzmann J."/>
            <person name="Morin E."/>
            <person name="Arend M."/>
            <person name="Barry K.W."/>
            <person name="Binder M."/>
            <person name="Choi C."/>
            <person name="Clum A."/>
            <person name="Copeland A."/>
            <person name="Grisel N."/>
            <person name="Haridas S."/>
            <person name="Kipfer T."/>
            <person name="LaButti K."/>
            <person name="Lindquist E."/>
            <person name="Lipzen A."/>
            <person name="Maire R."/>
            <person name="Meier B."/>
            <person name="Mihaltcheva S."/>
            <person name="Molinier V."/>
            <person name="Murat C."/>
            <person name="Poggeler S."/>
            <person name="Quandt C.A."/>
            <person name="Sperisen C."/>
            <person name="Tritt A."/>
            <person name="Tisserant E."/>
            <person name="Crous P.W."/>
            <person name="Henrissat B."/>
            <person name="Nehls U."/>
            <person name="Egli S."/>
            <person name="Spatafora J.W."/>
            <person name="Grigoriev I.V."/>
            <person name="Martin F.M."/>
        </authorList>
    </citation>
    <scope>NUCLEOTIDE SEQUENCE [LARGE SCALE GENOMIC DNA]</scope>
    <source>
        <strain evidence="2 3">CBS 459.81</strain>
    </source>
</reference>
<sequence length="111" mass="11641">MYATAKQLVGDGADILALGCAGMMKLKPAVEDVVGSDVQVVDRVLAGVHHLVGMVRMGAVAAKKGMYMYSCGKGAEESGLLLVHLGSRSQIKGAGEIRRRLRSGFGLWVAP</sequence>
<dbReference type="Gene3D" id="3.40.50.12500">
    <property type="match status" value="1"/>
</dbReference>
<gene>
    <name evidence="2" type="ORF">K432DRAFT_444181</name>
</gene>
<dbReference type="Pfam" id="PF01177">
    <property type="entry name" value="Asp_Glu_race"/>
    <property type="match status" value="1"/>
</dbReference>
<dbReference type="PANTHER" id="PTHR28047:SF6">
    <property type="entry name" value="CN HYDROLASE DOMAIN-CONTAINING PROTEIN"/>
    <property type="match status" value="1"/>
</dbReference>
<dbReference type="PANTHER" id="PTHR28047">
    <property type="entry name" value="PROTEIN DCG1"/>
    <property type="match status" value="1"/>
</dbReference>
<dbReference type="AlphaFoldDB" id="A0A8E2E814"/>
<dbReference type="OrthoDB" id="412018at2759"/>
<evidence type="ECO:0000313" key="2">
    <source>
        <dbReference type="EMBL" id="OCK79057.1"/>
    </source>
</evidence>
<evidence type="ECO:0000313" key="3">
    <source>
        <dbReference type="Proteomes" id="UP000250266"/>
    </source>
</evidence>